<dbReference type="Pfam" id="PF10174">
    <property type="entry name" value="Cast"/>
    <property type="match status" value="1"/>
</dbReference>
<keyword evidence="5 9" id="KW-0175">Coiled coil</keyword>
<dbReference type="Proteomes" id="UP000694568">
    <property type="component" value="Unplaced"/>
</dbReference>
<dbReference type="AlphaFoldDB" id="A0A8C9YBK5"/>
<reference evidence="10" key="2">
    <citation type="submission" date="2025-09" db="UniProtKB">
        <authorList>
            <consortium name="Ensembl"/>
        </authorList>
    </citation>
    <scope>IDENTIFICATION</scope>
</reference>
<evidence type="ECO:0000256" key="8">
    <source>
        <dbReference type="ARBA" id="ARBA00034106"/>
    </source>
</evidence>
<dbReference type="Gene3D" id="1.10.287.1490">
    <property type="match status" value="1"/>
</dbReference>
<dbReference type="GO" id="GO:0098882">
    <property type="term" value="F:structural constituent of presynaptic active zone"/>
    <property type="evidence" value="ECO:0007669"/>
    <property type="project" value="TreeGrafter"/>
</dbReference>
<dbReference type="InterPro" id="IPR019323">
    <property type="entry name" value="ELKS/CAST"/>
</dbReference>
<dbReference type="GO" id="GO:0048788">
    <property type="term" value="C:cytoskeleton of presynaptic active zone"/>
    <property type="evidence" value="ECO:0007669"/>
    <property type="project" value="TreeGrafter"/>
</dbReference>
<evidence type="ECO:0000256" key="5">
    <source>
        <dbReference type="ARBA" id="ARBA00023054"/>
    </source>
</evidence>
<dbReference type="Ensembl" id="ENSSLUT00000022055.1">
    <property type="protein sequence ID" value="ENSSLUP00000021337.1"/>
    <property type="gene ID" value="ENSSLUG00000007409.1"/>
</dbReference>
<keyword evidence="3" id="KW-0597">Phosphoprotein</keyword>
<keyword evidence="2" id="KW-0963">Cytoplasm</keyword>
<evidence type="ECO:0000256" key="3">
    <source>
        <dbReference type="ARBA" id="ARBA00022553"/>
    </source>
</evidence>
<feature type="coiled-coil region" evidence="9">
    <location>
        <begin position="262"/>
        <end position="485"/>
    </location>
</feature>
<dbReference type="GO" id="GO:0007274">
    <property type="term" value="P:neuromuscular synaptic transmission"/>
    <property type="evidence" value="ECO:0007669"/>
    <property type="project" value="TreeGrafter"/>
</dbReference>
<accession>A0A8C9YBK5</accession>
<protein>
    <submittedName>
        <fullName evidence="10">ELKS/RAB6-interacting/CAST family member 1a</fullName>
    </submittedName>
</protein>
<organism evidence="10 11">
    <name type="scientific">Sander lucioperca</name>
    <name type="common">Pike-perch</name>
    <name type="synonym">Perca lucioperca</name>
    <dbReference type="NCBI Taxonomy" id="283035"/>
    <lineage>
        <taxon>Eukaryota</taxon>
        <taxon>Metazoa</taxon>
        <taxon>Chordata</taxon>
        <taxon>Craniata</taxon>
        <taxon>Vertebrata</taxon>
        <taxon>Euteleostomi</taxon>
        <taxon>Actinopterygii</taxon>
        <taxon>Neopterygii</taxon>
        <taxon>Teleostei</taxon>
        <taxon>Neoteleostei</taxon>
        <taxon>Acanthomorphata</taxon>
        <taxon>Eupercaria</taxon>
        <taxon>Perciformes</taxon>
        <taxon>Percoidei</taxon>
        <taxon>Percidae</taxon>
        <taxon>Luciopercinae</taxon>
        <taxon>Sander</taxon>
    </lineage>
</organism>
<comment type="subcellular location">
    <subcellularLocation>
        <location evidence="1">Cytoplasm</location>
        <location evidence="1">Cytoskeleton</location>
    </subcellularLocation>
    <subcellularLocation>
        <location evidence="8">Presynapse</location>
    </subcellularLocation>
</comment>
<dbReference type="SUPFAM" id="SSF90257">
    <property type="entry name" value="Myosin rod fragments"/>
    <property type="match status" value="1"/>
</dbReference>
<sequence>MLKSNGLLSCEERQEEMKQMEVYRSHTKFMKNKMEQVKQDLSRKDTELLGLQTKLETLTNQFSDSKQHIEVLKESLTAKEQRAAILQTEVDALRLRLEEKETTLNKKSKQIQEISEEKGTLNGEIHDLKDMLEVKERKVNVLQKKIENLQEQLRDKEKQMSSLKERVKSLQADTSNTDTALTTLEESLAEKERIIERLKEQRDRDDREKTEEIESNKKELKELKERLSLLQGDLSDRETSLLDLKEHASSLASSGLKKDSKLKSMEIALEQKREELFKVENQLKRAQNAALEAQANTEVAERIKNLEQEVARHKEDSGKAQAEVDRLLEILREMENEKNDKDKKINELERQMKDQSKKVASLKHKEQVEKSRNARLMDEMEELLGAMEKVKQELESMRAKLASTQQSLCEKEAHLSTLRAERRKHLEEVLEMKQEALLAAISEKDANIALLELSSSKKKKTQDEVALLKREKDRLVQQLKQQVGRGLRYLVSYHDIDILPSPIHTPPLVPLPPTPSHLSILQFCRLLL</sequence>
<evidence type="ECO:0000256" key="6">
    <source>
        <dbReference type="ARBA" id="ARBA00023212"/>
    </source>
</evidence>
<dbReference type="GeneTree" id="ENSGT00650000093320"/>
<evidence type="ECO:0000256" key="2">
    <source>
        <dbReference type="ARBA" id="ARBA00022490"/>
    </source>
</evidence>
<evidence type="ECO:0000313" key="10">
    <source>
        <dbReference type="Ensembl" id="ENSSLUP00000021337.1"/>
    </source>
</evidence>
<dbReference type="GO" id="GO:0048167">
    <property type="term" value="P:regulation of synaptic plasticity"/>
    <property type="evidence" value="ECO:0007669"/>
    <property type="project" value="TreeGrafter"/>
</dbReference>
<keyword evidence="4" id="KW-0770">Synapse</keyword>
<feature type="coiled-coil region" evidence="9">
    <location>
        <begin position="69"/>
        <end position="233"/>
    </location>
</feature>
<evidence type="ECO:0000256" key="4">
    <source>
        <dbReference type="ARBA" id="ARBA00023018"/>
    </source>
</evidence>
<dbReference type="GO" id="GO:0030424">
    <property type="term" value="C:axon"/>
    <property type="evidence" value="ECO:0007669"/>
    <property type="project" value="UniProtKB-SubCell"/>
</dbReference>
<evidence type="ECO:0000256" key="9">
    <source>
        <dbReference type="SAM" id="Coils"/>
    </source>
</evidence>
<evidence type="ECO:0000256" key="7">
    <source>
        <dbReference type="ARBA" id="ARBA00023273"/>
    </source>
</evidence>
<dbReference type="PANTHER" id="PTHR18861:SF1">
    <property type="entry name" value="ELKS_RAB6-INTERACTING_CAST FAMILY MEMBER 1"/>
    <property type="match status" value="1"/>
</dbReference>
<evidence type="ECO:0000256" key="1">
    <source>
        <dbReference type="ARBA" id="ARBA00004245"/>
    </source>
</evidence>
<keyword evidence="7" id="KW-0966">Cell projection</keyword>
<proteinExistence type="predicted"/>
<dbReference type="PANTHER" id="PTHR18861">
    <property type="entry name" value="ELKS/RAB6-INTERACTING/CAST PROTEIN"/>
    <property type="match status" value="1"/>
</dbReference>
<evidence type="ECO:0000313" key="11">
    <source>
        <dbReference type="Proteomes" id="UP000694568"/>
    </source>
</evidence>
<keyword evidence="6" id="KW-0206">Cytoskeleton</keyword>
<keyword evidence="11" id="KW-1185">Reference proteome</keyword>
<name>A0A8C9YBK5_SANLU</name>
<gene>
    <name evidence="10" type="primary">LOC116063080</name>
</gene>
<reference evidence="10" key="1">
    <citation type="submission" date="2025-08" db="UniProtKB">
        <authorList>
            <consortium name="Ensembl"/>
        </authorList>
    </citation>
    <scope>IDENTIFICATION</scope>
</reference>